<dbReference type="Gene3D" id="3.40.50.1860">
    <property type="match status" value="2"/>
</dbReference>
<accession>G5GHS2</accession>
<dbReference type="GO" id="GO:0071555">
    <property type="term" value="P:cell wall organization"/>
    <property type="evidence" value="ECO:0007669"/>
    <property type="project" value="UniProtKB-KW"/>
</dbReference>
<dbReference type="AlphaFoldDB" id="G5GHS2"/>
<evidence type="ECO:0000256" key="3">
    <source>
        <dbReference type="ARBA" id="ARBA00022960"/>
    </source>
</evidence>
<protein>
    <recommendedName>
        <fullName evidence="7 8">Glutamate racemase</fullName>
        <ecNumber evidence="2 8">5.1.1.3</ecNumber>
    </recommendedName>
</protein>
<dbReference type="InterPro" id="IPR004391">
    <property type="entry name" value="Glu_race"/>
</dbReference>
<dbReference type="GO" id="GO:0008881">
    <property type="term" value="F:glutamate racemase activity"/>
    <property type="evidence" value="ECO:0007669"/>
    <property type="project" value="UniProtKB-UniRule"/>
</dbReference>
<comment type="caution">
    <text evidence="10">The sequence shown here is derived from an EMBL/GenBank/DDBJ whole genome shotgun (WGS) entry which is preliminary data.</text>
</comment>
<dbReference type="PATRIC" id="fig|679200.3.peg.1181"/>
<dbReference type="PANTHER" id="PTHR21198">
    <property type="entry name" value="GLUTAMATE RACEMASE"/>
    <property type="match status" value="1"/>
</dbReference>
<evidence type="ECO:0000313" key="10">
    <source>
        <dbReference type="EMBL" id="EHI55765.1"/>
    </source>
</evidence>
<dbReference type="InterPro" id="IPR033134">
    <property type="entry name" value="Asp/Glu_racemase_AS_2"/>
</dbReference>
<dbReference type="SUPFAM" id="SSF53681">
    <property type="entry name" value="Aspartate/glutamate racemase"/>
    <property type="match status" value="2"/>
</dbReference>
<dbReference type="Pfam" id="PF01177">
    <property type="entry name" value="Asp_Glu_race"/>
    <property type="match status" value="1"/>
</dbReference>
<evidence type="ECO:0000256" key="5">
    <source>
        <dbReference type="ARBA" id="ARBA00023235"/>
    </source>
</evidence>
<evidence type="ECO:0000256" key="4">
    <source>
        <dbReference type="ARBA" id="ARBA00022984"/>
    </source>
</evidence>
<dbReference type="FunFam" id="3.40.50.1860:FF:000002">
    <property type="entry name" value="Glutamate racemase"/>
    <property type="match status" value="1"/>
</dbReference>
<feature type="binding site" evidence="8">
    <location>
        <begin position="84"/>
        <end position="85"/>
    </location>
    <ligand>
        <name>substrate</name>
    </ligand>
</feature>
<dbReference type="HOGENOM" id="CLU_052344_0_2_9"/>
<dbReference type="OrthoDB" id="9801055at2"/>
<dbReference type="RefSeq" id="WP_005540533.1">
    <property type="nucleotide sequence ID" value="NZ_JH378831.1"/>
</dbReference>
<evidence type="ECO:0000256" key="6">
    <source>
        <dbReference type="ARBA" id="ARBA00023316"/>
    </source>
</evidence>
<dbReference type="EMBL" id="ACZL01000017">
    <property type="protein sequence ID" value="EHI55765.1"/>
    <property type="molecule type" value="Genomic_DNA"/>
</dbReference>
<keyword evidence="3 8" id="KW-0133">Cell shape</keyword>
<evidence type="ECO:0000256" key="8">
    <source>
        <dbReference type="HAMAP-Rule" id="MF_00258"/>
    </source>
</evidence>
<feature type="binding site" evidence="8">
    <location>
        <begin position="52"/>
        <end position="53"/>
    </location>
    <ligand>
        <name>substrate</name>
    </ligand>
</feature>
<dbReference type="STRING" id="679200.HMPREF9333_01112"/>
<evidence type="ECO:0000313" key="11">
    <source>
        <dbReference type="Proteomes" id="UP000003011"/>
    </source>
</evidence>
<comment type="similarity">
    <text evidence="8">Belongs to the aspartate/glutamate racemases family.</text>
</comment>
<dbReference type="GO" id="GO:0008360">
    <property type="term" value="P:regulation of cell shape"/>
    <property type="evidence" value="ECO:0007669"/>
    <property type="project" value="UniProtKB-KW"/>
</dbReference>
<dbReference type="InterPro" id="IPR001920">
    <property type="entry name" value="Asp/Glu_race"/>
</dbReference>
<reference evidence="10 11" key="1">
    <citation type="submission" date="2011-08" db="EMBL/GenBank/DDBJ databases">
        <title>The Genome Sequence of Johnsonella ignava ATCC 51276.</title>
        <authorList>
            <consortium name="The Broad Institute Genome Sequencing Platform"/>
            <person name="Earl A."/>
            <person name="Ward D."/>
            <person name="Feldgarden M."/>
            <person name="Gevers D."/>
            <person name="Izard J."/>
            <person name="Blanton J.M."/>
            <person name="Baranova O.V."/>
            <person name="Dewhirst F.E."/>
            <person name="Young S.K."/>
            <person name="Zeng Q."/>
            <person name="Gargeya S."/>
            <person name="Fitzgerald M."/>
            <person name="Haas B."/>
            <person name="Abouelleil A."/>
            <person name="Alvarado L."/>
            <person name="Arachchi H.M."/>
            <person name="Berlin A."/>
            <person name="Brown A."/>
            <person name="Chapman S.B."/>
            <person name="Chen Z."/>
            <person name="Dunbar C."/>
            <person name="Freedman E."/>
            <person name="Gearin G."/>
            <person name="Gellesch M."/>
            <person name="Goldberg J."/>
            <person name="Griggs A."/>
            <person name="Gujja S."/>
            <person name="Heiman D."/>
            <person name="Howarth C."/>
            <person name="Larson L."/>
            <person name="Lui A."/>
            <person name="MacDonald P.J.P."/>
            <person name="Montmayeur A."/>
            <person name="Murphy C."/>
            <person name="Neiman D."/>
            <person name="Pearson M."/>
            <person name="Priest M."/>
            <person name="Roberts A."/>
            <person name="Saif S."/>
            <person name="Shea T."/>
            <person name="Shenoy N."/>
            <person name="Sisk P."/>
            <person name="Stolte C."/>
            <person name="Sykes S."/>
            <person name="Wortman J."/>
            <person name="Nusbaum C."/>
            <person name="Birren B."/>
        </authorList>
    </citation>
    <scope>NUCLEOTIDE SEQUENCE [LARGE SCALE GENOMIC DNA]</scope>
    <source>
        <strain evidence="10 11">ATCC 51276</strain>
    </source>
</reference>
<keyword evidence="11" id="KW-1185">Reference proteome</keyword>
<keyword evidence="5 8" id="KW-0413">Isomerase</keyword>
<feature type="binding site" evidence="8">
    <location>
        <begin position="227"/>
        <end position="228"/>
    </location>
    <ligand>
        <name>substrate</name>
    </ligand>
</feature>
<dbReference type="PROSITE" id="PS00924">
    <property type="entry name" value="ASP_GLU_RACEMASE_2"/>
    <property type="match status" value="1"/>
</dbReference>
<name>G5GHS2_9FIRM</name>
<feature type="active site" description="Proton donor/acceptor" evidence="8">
    <location>
        <position position="226"/>
    </location>
</feature>
<feature type="active site" description="Proton donor/acceptor" evidence="8">
    <location>
        <position position="115"/>
    </location>
</feature>
<feature type="binding site" evidence="8">
    <location>
        <begin position="116"/>
        <end position="117"/>
    </location>
    <ligand>
        <name>substrate</name>
    </ligand>
</feature>
<gene>
    <name evidence="8" type="primary">murI</name>
    <name evidence="10" type="ORF">HMPREF9333_01112</name>
</gene>
<dbReference type="Proteomes" id="UP000003011">
    <property type="component" value="Unassembled WGS sequence"/>
</dbReference>
<evidence type="ECO:0000256" key="1">
    <source>
        <dbReference type="ARBA" id="ARBA00001602"/>
    </source>
</evidence>
<feature type="region of interest" description="Disordered" evidence="9">
    <location>
        <begin position="1"/>
        <end position="45"/>
    </location>
</feature>
<feature type="compositionally biased region" description="Basic and acidic residues" evidence="9">
    <location>
        <begin position="1"/>
        <end position="24"/>
    </location>
</feature>
<sequence>MAFKYKSIEENDTSDPKKGEDKPQVKSLANWQNKAGSLDTESRRDSPIGVFDSGVGGLTVAREIIRQMPYEKLVYFGDTARVPYGSKSKDTIIRYSRQIYRFLMTKKVKAIVIACNTASAYALETLSLESSVPIIGVIHSGARAAVEATQNGRIGIIGTSGTVDSRIYPKTIKALKPDVEVIQKACPLLVPLVEEGLTHDSVTDEIISRYVNEIKQKYIDTLVMGCTHYPLLRSAIRRIMGDEVTLVNPAYETAIELRELLRSEKLLCDGQNEGGHSFYVSDLAERFRDFASSILPKEVEESIKIQIEEY</sequence>
<dbReference type="HAMAP" id="MF_00258">
    <property type="entry name" value="Glu_racemase"/>
    <property type="match status" value="1"/>
</dbReference>
<dbReference type="UniPathway" id="UPA00219"/>
<evidence type="ECO:0000256" key="9">
    <source>
        <dbReference type="SAM" id="MobiDB-lite"/>
    </source>
</evidence>
<keyword evidence="6 8" id="KW-0961">Cell wall biogenesis/degradation</keyword>
<dbReference type="InterPro" id="IPR018187">
    <property type="entry name" value="Asp/Glu_racemase_AS_1"/>
</dbReference>
<dbReference type="InterPro" id="IPR015942">
    <property type="entry name" value="Asp/Glu/hydantoin_racemase"/>
</dbReference>
<dbReference type="EC" id="5.1.1.3" evidence="2 8"/>
<keyword evidence="4 8" id="KW-0573">Peptidoglycan synthesis</keyword>
<dbReference type="eggNOG" id="COG0796">
    <property type="taxonomic scope" value="Bacteria"/>
</dbReference>
<organism evidence="10 11">
    <name type="scientific">Johnsonella ignava ATCC 51276</name>
    <dbReference type="NCBI Taxonomy" id="679200"/>
    <lineage>
        <taxon>Bacteria</taxon>
        <taxon>Bacillati</taxon>
        <taxon>Bacillota</taxon>
        <taxon>Clostridia</taxon>
        <taxon>Lachnospirales</taxon>
        <taxon>Lachnospiraceae</taxon>
        <taxon>Johnsonella</taxon>
    </lineage>
</organism>
<dbReference type="PROSITE" id="PS00923">
    <property type="entry name" value="ASP_GLU_RACEMASE_1"/>
    <property type="match status" value="1"/>
</dbReference>
<evidence type="ECO:0000256" key="7">
    <source>
        <dbReference type="ARBA" id="ARBA00070053"/>
    </source>
</evidence>
<comment type="pathway">
    <text evidence="8">Cell wall biogenesis; peptidoglycan biosynthesis.</text>
</comment>
<dbReference type="NCBIfam" id="TIGR00067">
    <property type="entry name" value="glut_race"/>
    <property type="match status" value="1"/>
</dbReference>
<proteinExistence type="inferred from homology"/>
<dbReference type="PANTHER" id="PTHR21198:SF2">
    <property type="entry name" value="GLUTAMATE RACEMASE"/>
    <property type="match status" value="1"/>
</dbReference>
<evidence type="ECO:0000256" key="2">
    <source>
        <dbReference type="ARBA" id="ARBA00013090"/>
    </source>
</evidence>
<comment type="catalytic activity">
    <reaction evidence="1 8">
        <text>L-glutamate = D-glutamate</text>
        <dbReference type="Rhea" id="RHEA:12813"/>
        <dbReference type="ChEBI" id="CHEBI:29985"/>
        <dbReference type="ChEBI" id="CHEBI:29986"/>
        <dbReference type="EC" id="5.1.1.3"/>
    </reaction>
</comment>
<comment type="function">
    <text evidence="8">Provides the (R)-glutamate required for cell wall biosynthesis.</text>
</comment>
<dbReference type="GO" id="GO:0009252">
    <property type="term" value="P:peptidoglycan biosynthetic process"/>
    <property type="evidence" value="ECO:0007669"/>
    <property type="project" value="UniProtKB-UniRule"/>
</dbReference>